<evidence type="ECO:0000313" key="4">
    <source>
        <dbReference type="Proteomes" id="UP000177067"/>
    </source>
</evidence>
<dbReference type="InterPro" id="IPR011050">
    <property type="entry name" value="Pectin_lyase_fold/virulence"/>
</dbReference>
<feature type="domain" description="Right handed beta helix" evidence="2">
    <location>
        <begin position="751"/>
        <end position="904"/>
    </location>
</feature>
<dbReference type="Pfam" id="PF08757">
    <property type="entry name" value="CotH"/>
    <property type="match status" value="1"/>
</dbReference>
<dbReference type="InterPro" id="IPR039448">
    <property type="entry name" value="Beta_helix"/>
</dbReference>
<dbReference type="InterPro" id="IPR014867">
    <property type="entry name" value="Spore_coat_CotH_CotH2/3/7"/>
</dbReference>
<dbReference type="Pfam" id="PF13229">
    <property type="entry name" value="Beta_helix"/>
    <property type="match status" value="1"/>
</dbReference>
<evidence type="ECO:0000259" key="2">
    <source>
        <dbReference type="Pfam" id="PF13229"/>
    </source>
</evidence>
<keyword evidence="1" id="KW-0472">Membrane</keyword>
<keyword evidence="1" id="KW-1133">Transmembrane helix</keyword>
<dbReference type="AlphaFoldDB" id="A0A1F6LJ79"/>
<evidence type="ECO:0000313" key="3">
    <source>
        <dbReference type="EMBL" id="OGH59389.1"/>
    </source>
</evidence>
<accession>A0A1F6LJ79</accession>
<name>A0A1F6LJ79_9BACT</name>
<dbReference type="SUPFAM" id="SSF51126">
    <property type="entry name" value="Pectin lyase-like"/>
    <property type="match status" value="1"/>
</dbReference>
<dbReference type="PANTHER" id="PTHR40050">
    <property type="entry name" value="INNER SPORE COAT PROTEIN H"/>
    <property type="match status" value="1"/>
</dbReference>
<protein>
    <recommendedName>
        <fullName evidence="2">Right handed beta helix domain-containing protein</fullName>
    </recommendedName>
</protein>
<reference evidence="3 4" key="1">
    <citation type="journal article" date="2016" name="Nat. Commun.">
        <title>Thousands of microbial genomes shed light on interconnected biogeochemical processes in an aquifer system.</title>
        <authorList>
            <person name="Anantharaman K."/>
            <person name="Brown C.T."/>
            <person name="Hug L.A."/>
            <person name="Sharon I."/>
            <person name="Castelle C.J."/>
            <person name="Probst A.J."/>
            <person name="Thomas B.C."/>
            <person name="Singh A."/>
            <person name="Wilkins M.J."/>
            <person name="Karaoz U."/>
            <person name="Brodie E.L."/>
            <person name="Williams K.H."/>
            <person name="Hubbard S.S."/>
            <person name="Banfield J.F."/>
        </authorList>
    </citation>
    <scope>NUCLEOTIDE SEQUENCE [LARGE SCALE GENOMIC DNA]</scope>
</reference>
<gene>
    <name evidence="3" type="ORF">A2725_01000</name>
</gene>
<comment type="caution">
    <text evidence="3">The sequence shown here is derived from an EMBL/GenBank/DDBJ whole genome shotgun (WGS) entry which is preliminary data.</text>
</comment>
<dbReference type="PANTHER" id="PTHR40050:SF1">
    <property type="entry name" value="INNER SPORE COAT PROTEIN H"/>
    <property type="match status" value="1"/>
</dbReference>
<dbReference type="Proteomes" id="UP000177067">
    <property type="component" value="Unassembled WGS sequence"/>
</dbReference>
<dbReference type="EMBL" id="MFPS01000007">
    <property type="protein sequence ID" value="OGH59389.1"/>
    <property type="molecule type" value="Genomic_DNA"/>
</dbReference>
<sequence>MKDKIKRIWQKYIKLSYLSIFLSLVAIILGTVFFVIYASGSGKASVEKILPSFIVQMATNTRDGIKDLKYVFHKFPESSLPVYKLDISKDNLKKLESNIPDLEARKDSPGYVDGVDDRLADENRDYVPAKFTFEGRVYDVKVRFRGNGPPHWTFPKKSFRIRFSKDDLFFGKQDINLVIPLDRRYLAEEFNNYRAEKMGLVVPDSKFVAVEINGDKQALYWEVEHFTKEFVESHNLSGDANLYGEGDTFQQHLYTDENYWQKYVSDPSKRENEHTQISLLISLLNDADNETFYKRIFDILDEENFYKWSIHNLLAGSWHQDYSHNARIYFDKSIGKFIFLPWDVYVYDNEHTTESLDYALEATANPLVDRLFSNEKIMHKRNAMLWEYVMDDKNLEDDLNHYDELFESVQKVFYNDPIRRHSYDFFAQEVNSTRSDLAKNFNQIKYLFENSEASFVISNSNDNSNLSLEVASFKTFAPVHLDKVIFEYNEDIELKNFDVYKDGQLLCSSSGAQIDQAKMTVEVGCEKYDLMPKITKFDKNNERVNLYAFNVFRAEKQKYDFVIIPNGDIKLNDLKSVELKVVNSYTDKKVKDVVGVFVDNTEFTNFYDISKTPQEFIVENPQFYLNDSGIVLPVGLHIFSQNVIIPKNTKLTILPGANINLVQDASFVSYSPVIAKGVENNKIYVRGEADSKGENFAVLDNDGLSEFEYVEFSGGGESTVNGAFFSGMLAIHHADSILRYNKFENATGDDALNIKYASSTVANNLFVANSADAIDYDFSDGVIEYNDFRENGNDAVDTSGSPVLIRYNKIRSSGDKCISSGEKSTPIIFNNLLDGCHIGIEVKDLSEPIIINNIIINNDIGINEYKKKEIFGGGMAQVYNTIIWDNKESIILDKFSKIDISNSDVEGNYDGEGNFDKEPSFTDTFTNSDEYASMKFKTGGDSGILEQYLGIRIDEGPVGLVYELK</sequence>
<keyword evidence="1" id="KW-0812">Transmembrane</keyword>
<proteinExistence type="predicted"/>
<feature type="transmembrane region" description="Helical" evidence="1">
    <location>
        <begin position="12"/>
        <end position="38"/>
    </location>
</feature>
<evidence type="ECO:0000256" key="1">
    <source>
        <dbReference type="SAM" id="Phobius"/>
    </source>
</evidence>
<organism evidence="3 4">
    <name type="scientific">Candidatus Magasanikbacteria bacterium RIFCSPHIGHO2_01_FULL_33_34</name>
    <dbReference type="NCBI Taxonomy" id="1798671"/>
    <lineage>
        <taxon>Bacteria</taxon>
        <taxon>Candidatus Magasanikiibacteriota</taxon>
    </lineage>
</organism>